<keyword evidence="3" id="KW-1185">Reference proteome</keyword>
<reference evidence="2 3" key="1">
    <citation type="submission" date="2021-07" db="EMBL/GenBank/DDBJ databases">
        <authorList>
            <person name="Palmer J.M."/>
        </authorList>
    </citation>
    <scope>NUCLEOTIDE SEQUENCE [LARGE SCALE GENOMIC DNA]</scope>
    <source>
        <strain evidence="2 3">AT_MEX2019</strain>
        <tissue evidence="2">Muscle</tissue>
    </source>
</reference>
<organism evidence="2 3">
    <name type="scientific">Ataeniobius toweri</name>
    <dbReference type="NCBI Taxonomy" id="208326"/>
    <lineage>
        <taxon>Eukaryota</taxon>
        <taxon>Metazoa</taxon>
        <taxon>Chordata</taxon>
        <taxon>Craniata</taxon>
        <taxon>Vertebrata</taxon>
        <taxon>Euteleostomi</taxon>
        <taxon>Actinopterygii</taxon>
        <taxon>Neopterygii</taxon>
        <taxon>Teleostei</taxon>
        <taxon>Neoteleostei</taxon>
        <taxon>Acanthomorphata</taxon>
        <taxon>Ovalentaria</taxon>
        <taxon>Atherinomorphae</taxon>
        <taxon>Cyprinodontiformes</taxon>
        <taxon>Goodeidae</taxon>
        <taxon>Ataeniobius</taxon>
    </lineage>
</organism>
<evidence type="ECO:0000313" key="3">
    <source>
        <dbReference type="Proteomes" id="UP001345963"/>
    </source>
</evidence>
<evidence type="ECO:0000313" key="2">
    <source>
        <dbReference type="EMBL" id="MED6242988.1"/>
    </source>
</evidence>
<accession>A0ABU7AY37</accession>
<comment type="caution">
    <text evidence="2">The sequence shown here is derived from an EMBL/GenBank/DDBJ whole genome shotgun (WGS) entry which is preliminary data.</text>
</comment>
<dbReference type="EMBL" id="JAHUTI010032250">
    <property type="protein sequence ID" value="MED6242988.1"/>
    <property type="molecule type" value="Genomic_DNA"/>
</dbReference>
<dbReference type="Proteomes" id="UP001345963">
    <property type="component" value="Unassembled WGS sequence"/>
</dbReference>
<proteinExistence type="predicted"/>
<evidence type="ECO:0000256" key="1">
    <source>
        <dbReference type="SAM" id="MobiDB-lite"/>
    </source>
</evidence>
<protein>
    <submittedName>
        <fullName evidence="2">Uncharacterized protein</fullName>
    </submittedName>
</protein>
<feature type="region of interest" description="Disordered" evidence="1">
    <location>
        <begin position="1"/>
        <end position="24"/>
    </location>
</feature>
<sequence>MAATTYQHVTADERGRGGISRNQNGILSSDAVTAAGREEHGGWGCPLTTPPLHQNAVWLNKLEEGGPPHFQETHNRDNAPHLLNSLLLSLLQTHTSSHWETHTLFLS</sequence>
<name>A0ABU7AY37_9TELE</name>
<gene>
    <name evidence="2" type="ORF">ATANTOWER_013021</name>
</gene>